<dbReference type="AlphaFoldDB" id="A0A0W0G1C2"/>
<name>A0A0W0G1C2_MONRR</name>
<gene>
    <name evidence="1" type="ORF">WG66_5039</name>
</gene>
<dbReference type="EMBL" id="LATX01001338">
    <property type="protein sequence ID" value="KTB42380.1"/>
    <property type="molecule type" value="Genomic_DNA"/>
</dbReference>
<sequence>MSNLPALNVDILSQIFILCVAPQGGTFLLNEAPWTLGQVFKPRHWRDIVLNTPLLWNSIHIKDSDAKDISRASAILIEALRRSATSKLHLHVSIGDRDGQEVFNAQPLFDIVRDRCEDWETLGLYGYCPVPVIIPLRPQLTSLRRFDVEVRSRRRLSGKTDTGILNQLFQIVQKAPLVEALRYSGIALPGKVLWPSDLSGKPWPNLRQLELNNYEEAALIAILSSCSQLECLNLSHPYTSVSECGNCIIHLPRLKSLVLHRFFPTWWTRVSLPGIQSLTITVLNPEMDVRPLMQALKQWGSSLRSISFIDAMLMDVTIEQVLGLTPFVTTFTITGTLFPYIFDRLASDASLLPRMEALVVRSSARPIDSHYISPPLAAVIRLVEARAHTLKSATVETLSQHAGTETVDRLRAIQNHGIATEINILKLPDSVWIEMQELVMLMSAAMAFHPWFGEESRVKNPEEICFLCTCLLDVLEDEDRYTLDLIKKYYRRPLHDLIAGPELPGEDGARIKHRFKILMDKWESIAT</sequence>
<protein>
    <recommendedName>
        <fullName evidence="3">F-box domain-containing protein</fullName>
    </recommendedName>
</protein>
<dbReference type="InterPro" id="IPR032675">
    <property type="entry name" value="LRR_dom_sf"/>
</dbReference>
<reference evidence="1 2" key="1">
    <citation type="submission" date="2015-12" db="EMBL/GenBank/DDBJ databases">
        <title>Draft genome sequence of Moniliophthora roreri, the causal agent of frosty pod rot of cacao.</title>
        <authorList>
            <person name="Aime M.C."/>
            <person name="Diaz-Valderrama J.R."/>
            <person name="Kijpornyongpan T."/>
            <person name="Phillips-Mora W."/>
        </authorList>
    </citation>
    <scope>NUCLEOTIDE SEQUENCE [LARGE SCALE GENOMIC DNA]</scope>
    <source>
        <strain evidence="1 2">MCA 2952</strain>
    </source>
</reference>
<accession>A0A0W0G1C2</accession>
<comment type="caution">
    <text evidence="1">The sequence shown here is derived from an EMBL/GenBank/DDBJ whole genome shotgun (WGS) entry which is preliminary data.</text>
</comment>
<evidence type="ECO:0000313" key="2">
    <source>
        <dbReference type="Proteomes" id="UP000054988"/>
    </source>
</evidence>
<dbReference type="Gene3D" id="3.80.10.10">
    <property type="entry name" value="Ribonuclease Inhibitor"/>
    <property type="match status" value="1"/>
</dbReference>
<evidence type="ECO:0008006" key="3">
    <source>
        <dbReference type="Google" id="ProtNLM"/>
    </source>
</evidence>
<organism evidence="1 2">
    <name type="scientific">Moniliophthora roreri</name>
    <name type="common">Frosty pod rot fungus</name>
    <name type="synonym">Monilia roreri</name>
    <dbReference type="NCBI Taxonomy" id="221103"/>
    <lineage>
        <taxon>Eukaryota</taxon>
        <taxon>Fungi</taxon>
        <taxon>Dikarya</taxon>
        <taxon>Basidiomycota</taxon>
        <taxon>Agaricomycotina</taxon>
        <taxon>Agaricomycetes</taxon>
        <taxon>Agaricomycetidae</taxon>
        <taxon>Agaricales</taxon>
        <taxon>Marasmiineae</taxon>
        <taxon>Marasmiaceae</taxon>
        <taxon>Moniliophthora</taxon>
    </lineage>
</organism>
<proteinExistence type="predicted"/>
<dbReference type="Proteomes" id="UP000054988">
    <property type="component" value="Unassembled WGS sequence"/>
</dbReference>
<dbReference type="SUPFAM" id="SSF52047">
    <property type="entry name" value="RNI-like"/>
    <property type="match status" value="1"/>
</dbReference>
<evidence type="ECO:0000313" key="1">
    <source>
        <dbReference type="EMBL" id="KTB42380.1"/>
    </source>
</evidence>